<dbReference type="PANTHER" id="PTHR22914">
    <property type="entry name" value="CHITIN SYNTHASE"/>
    <property type="match status" value="1"/>
</dbReference>
<dbReference type="Gene3D" id="3.90.550.10">
    <property type="entry name" value="Spore Coat Polysaccharide Biosynthesis Protein SpsA, Chain A"/>
    <property type="match status" value="1"/>
</dbReference>
<dbReference type="Gene3D" id="1.10.150.50">
    <property type="entry name" value="Transcription Factor, Ets-1"/>
    <property type="match status" value="2"/>
</dbReference>
<evidence type="ECO:0000256" key="11">
    <source>
        <dbReference type="ARBA" id="ARBA00046329"/>
    </source>
</evidence>
<feature type="transmembrane region" description="Helical" evidence="14">
    <location>
        <begin position="1028"/>
        <end position="1050"/>
    </location>
</feature>
<evidence type="ECO:0000256" key="4">
    <source>
        <dbReference type="ARBA" id="ARBA00022676"/>
    </source>
</evidence>
<organism evidence="16 17">
    <name type="scientific">Plakobranchus ocellatus</name>
    <dbReference type="NCBI Taxonomy" id="259542"/>
    <lineage>
        <taxon>Eukaryota</taxon>
        <taxon>Metazoa</taxon>
        <taxon>Spiralia</taxon>
        <taxon>Lophotrochozoa</taxon>
        <taxon>Mollusca</taxon>
        <taxon>Gastropoda</taxon>
        <taxon>Heterobranchia</taxon>
        <taxon>Euthyneura</taxon>
        <taxon>Panpulmonata</taxon>
        <taxon>Sacoglossa</taxon>
        <taxon>Placobranchoidea</taxon>
        <taxon>Plakobranchidae</taxon>
        <taxon>Plakobranchus</taxon>
    </lineage>
</organism>
<keyword evidence="8" id="KW-0175">Coiled coil</keyword>
<evidence type="ECO:0000256" key="8">
    <source>
        <dbReference type="ARBA" id="ARBA00023054"/>
    </source>
</evidence>
<comment type="similarity">
    <text evidence="11">Belongs to the chitin synthase family. Class IV subfamily.</text>
</comment>
<comment type="caution">
    <text evidence="16">The sequence shown here is derived from an EMBL/GenBank/DDBJ whole genome shotgun (WGS) entry which is preliminary data.</text>
</comment>
<feature type="compositionally biased region" description="Polar residues" evidence="13">
    <location>
        <begin position="1542"/>
        <end position="1559"/>
    </location>
</feature>
<feature type="transmembrane region" description="Helical" evidence="14">
    <location>
        <begin position="178"/>
        <end position="200"/>
    </location>
</feature>
<keyword evidence="5" id="KW-0808">Transferase</keyword>
<dbReference type="InterPro" id="IPR013761">
    <property type="entry name" value="SAM/pointed_sf"/>
</dbReference>
<feature type="region of interest" description="Disordered" evidence="13">
    <location>
        <begin position="1520"/>
        <end position="1570"/>
    </location>
</feature>
<dbReference type="SUPFAM" id="SSF47769">
    <property type="entry name" value="SAM/Pointed domain"/>
    <property type="match status" value="2"/>
</dbReference>
<dbReference type="Proteomes" id="UP000735302">
    <property type="component" value="Unassembled WGS sequence"/>
</dbReference>
<feature type="transmembrane region" description="Helical" evidence="14">
    <location>
        <begin position="1436"/>
        <end position="1457"/>
    </location>
</feature>
<feature type="transmembrane region" description="Helical" evidence="14">
    <location>
        <begin position="1062"/>
        <end position="1081"/>
    </location>
</feature>
<dbReference type="SUPFAM" id="SSF53448">
    <property type="entry name" value="Nucleotide-diphospho-sugar transferases"/>
    <property type="match status" value="1"/>
</dbReference>
<keyword evidence="17" id="KW-1185">Reference proteome</keyword>
<keyword evidence="4" id="KW-0328">Glycosyltransferase</keyword>
<evidence type="ECO:0000256" key="1">
    <source>
        <dbReference type="ARBA" id="ARBA00004651"/>
    </source>
</evidence>
<evidence type="ECO:0000256" key="3">
    <source>
        <dbReference type="ARBA" id="ARBA00022475"/>
    </source>
</evidence>
<name>A0AAV4DDX2_9GAST</name>
<evidence type="ECO:0000256" key="7">
    <source>
        <dbReference type="ARBA" id="ARBA00022989"/>
    </source>
</evidence>
<dbReference type="GO" id="GO:0006031">
    <property type="term" value="P:chitin biosynthetic process"/>
    <property type="evidence" value="ECO:0007669"/>
    <property type="project" value="TreeGrafter"/>
</dbReference>
<keyword evidence="6 14" id="KW-0812">Transmembrane</keyword>
<dbReference type="FunFam" id="3.90.550.10:FF:000139">
    <property type="entry name" value="Chitin synthase 8"/>
    <property type="match status" value="1"/>
</dbReference>
<feature type="region of interest" description="Disordered" evidence="13">
    <location>
        <begin position="1"/>
        <end position="22"/>
    </location>
</feature>
<evidence type="ECO:0000256" key="12">
    <source>
        <dbReference type="ARBA" id="ARBA00048014"/>
    </source>
</evidence>
<feature type="domain" description="SAM" evidence="15">
    <location>
        <begin position="1271"/>
        <end position="1339"/>
    </location>
</feature>
<dbReference type="Pfam" id="PF00536">
    <property type="entry name" value="SAM_1"/>
    <property type="match status" value="1"/>
</dbReference>
<feature type="domain" description="SAM" evidence="15">
    <location>
        <begin position="1207"/>
        <end position="1266"/>
    </location>
</feature>
<feature type="transmembrane region" description="Helical" evidence="14">
    <location>
        <begin position="87"/>
        <end position="106"/>
    </location>
</feature>
<proteinExistence type="inferred from homology"/>
<dbReference type="PANTHER" id="PTHR22914:SF41">
    <property type="entry name" value="CHITIN SYNTHASE 7"/>
    <property type="match status" value="1"/>
</dbReference>
<comment type="catalytic activity">
    <reaction evidence="12">
        <text>[(1-&gt;4)-N-acetyl-beta-D-glucosaminyl](n) + UDP-N-acetyl-alpha-D-glucosamine = [(1-&gt;4)-N-acetyl-beta-D-glucosaminyl](n+1) + UDP + H(+)</text>
        <dbReference type="Rhea" id="RHEA:16637"/>
        <dbReference type="Rhea" id="RHEA-COMP:9593"/>
        <dbReference type="Rhea" id="RHEA-COMP:9595"/>
        <dbReference type="ChEBI" id="CHEBI:15378"/>
        <dbReference type="ChEBI" id="CHEBI:17029"/>
        <dbReference type="ChEBI" id="CHEBI:57705"/>
        <dbReference type="ChEBI" id="CHEBI:58223"/>
        <dbReference type="EC" id="2.4.1.16"/>
    </reaction>
</comment>
<keyword evidence="10" id="KW-0325">Glycoprotein</keyword>
<feature type="transmembrane region" description="Helical" evidence="14">
    <location>
        <begin position="514"/>
        <end position="535"/>
    </location>
</feature>
<feature type="transmembrane region" description="Helical" evidence="14">
    <location>
        <begin position="905"/>
        <end position="932"/>
    </location>
</feature>
<feature type="transmembrane region" description="Helical" evidence="14">
    <location>
        <begin position="474"/>
        <end position="494"/>
    </location>
</feature>
<dbReference type="InterPro" id="IPR029044">
    <property type="entry name" value="Nucleotide-diphossugar_trans"/>
</dbReference>
<evidence type="ECO:0000256" key="10">
    <source>
        <dbReference type="ARBA" id="ARBA00023180"/>
    </source>
</evidence>
<accession>A0AAV4DDX2</accession>
<dbReference type="Pfam" id="PF07647">
    <property type="entry name" value="SAM_2"/>
    <property type="match status" value="1"/>
</dbReference>
<dbReference type="GO" id="GO:0005886">
    <property type="term" value="C:plasma membrane"/>
    <property type="evidence" value="ECO:0007669"/>
    <property type="project" value="UniProtKB-SubCell"/>
</dbReference>
<protein>
    <recommendedName>
        <fullName evidence="2">chitin synthase</fullName>
        <ecNumber evidence="2">2.4.1.16</ecNumber>
    </recommendedName>
</protein>
<feature type="transmembrane region" description="Helical" evidence="14">
    <location>
        <begin position="966"/>
        <end position="987"/>
    </location>
</feature>
<comment type="subcellular location">
    <subcellularLocation>
        <location evidence="1">Cell membrane</location>
        <topology evidence="1">Multi-pass membrane protein</topology>
    </subcellularLocation>
</comment>
<evidence type="ECO:0000313" key="17">
    <source>
        <dbReference type="Proteomes" id="UP000735302"/>
    </source>
</evidence>
<gene>
    <name evidence="16" type="ORF">PoB_006880000</name>
</gene>
<sequence length="1570" mass="175052">MAQNRQNYNSFSAEPTARGMPTINERNEQGYLSSEQTSPSCSYREAQSPPIVPREAEMLTVDRKWKVEQEIADKLVGKGGPSGLVPLAKWLATILMGGGVLFLFVASKVTFLELAMHLDQQKPTVAVSKDNVNNWSRYTGQMLIIFLALLLPYGLQLLRAIKNGLFARSAPWPKATGILACLVVGTLEPLGLILLALKIVPAYGPGLGVLVMGCSVCLSAAAASVLTCAGYGDGTRAGSFMTLATFLLLGGLTGTIYLAVSHDSGIANLLHVVGCLLSLNVAWLPWLQHHMNESNVIFLENSTEFRQACFGSSVSTIGSQESVSGAGLSTSSSVTSGVVSGPSGDSIHMYAPSTTFPPPTASGSRRTPADAQPKTKFYKKATWKASIILHLTEVVSTFILTYILFYIDVAGTEFPLQSSFSSHMHDAFLNAWTFSESIASSQTYWAFGWNLISSVVCYILVFLVLHTNMQKGSLGLPLVFSLPLSLLLVSQSDICDHILGSSPVCHQHVGQIEYLIPTAAALVLGQLFSFGKQLFIKGRVSLLKETELFWTPAYNGAAIDSWLLLNCKQSLRAGKLGIRAAAKPPKMRVYICTTMYREDEDEMRQLLESLDKINKAQQQGETFFESHIVFDGGVQRKKISEFALVLISLLEETLGTKPTMCTKIVTPYGLKLSWALPGARGKPLMTFNIHLKDNMLVKNKKRWSQIMYMSYVLDFLTDASTPNEEAYILTTDADVKFTPDSVEALLDLMSRDNTIGAVCARTHPMGEGPLVWYQTFEYAVGHWFQKTAEHVMGSVLCAPGCFSVYRCRALRDVLPKYCKKVESAFDFLTKDMGEDRWLCTLMVQSGWRIEYCAASENSTNCPAEFEEFYKQRRRWIASTLANLMLVIREWKYIDLFNERVSVIFLVYQGLLLFSTLIGPSTVILIVAGGLVYAWGFNSVAAIILQVLTCIGFTLICLYLSQKTQFTAAKILTFVYAAVMCAVAVGTAEQIVNDLSRRSASNSTKPSNGSSTTTTTTTARPASDISLDVQVSITTIYFGFLVGVYAVAGLVHPREILCLLHGVWYLLCLPSGYLILTIYSICNLTDSSWGTREASTVSAVVKKKSWHDIYKDTFYAIFFCCDPRQDDKRGGSDAHTSPRILRSASVTSVATVGETGSRFEEGGAEQGRSLTPNDPTEYEFLASDDNFARRESLEERPEVDLDEVPIPVEDWLPPELRSKYADILKRHGFDNTLFIKALTEKELIRMGIVKRGHVQFLLAQIALLPAFEIEYQVPTNVKDWLNDIGLIMYRENFRRNHIRTPKEMEILKRFDRKDIARELGITKEGHIKRLLFAIRMLRDPSEGQLRAMKMRQAIDDSPVHYMIENNVAEFAFWNSLREKCLEPDLKAFGIEAEVKLKLVQLRNSWLTILAVSNTLWLILISTLATKADLTVIGANPVGLIFLFIFGFLFLLQFLAMLVHRTYTLSHYLARASYKYGKPMNTNWSFSDKRNTYFEDTEDLNAIRQIKYDEDRAFRRTLRSKKREKSAKVNITQTPARHSERTLAPQNGRTSGSPNERTSLPPNERTPLIPNL</sequence>
<feature type="transmembrane region" description="Helical" evidence="14">
    <location>
        <begin position="939"/>
        <end position="960"/>
    </location>
</feature>
<feature type="transmembrane region" description="Helical" evidence="14">
    <location>
        <begin position="206"/>
        <end position="228"/>
    </location>
</feature>
<feature type="transmembrane region" description="Helical" evidence="14">
    <location>
        <begin position="444"/>
        <end position="465"/>
    </location>
</feature>
<keyword evidence="7 14" id="KW-1133">Transmembrane helix</keyword>
<evidence type="ECO:0000313" key="16">
    <source>
        <dbReference type="EMBL" id="GFO42295.1"/>
    </source>
</evidence>
<dbReference type="EMBL" id="BLXT01007780">
    <property type="protein sequence ID" value="GFO42295.1"/>
    <property type="molecule type" value="Genomic_DNA"/>
</dbReference>
<dbReference type="InterPro" id="IPR004835">
    <property type="entry name" value="Chitin_synth"/>
</dbReference>
<dbReference type="GO" id="GO:0004100">
    <property type="term" value="F:chitin synthase activity"/>
    <property type="evidence" value="ECO:0007669"/>
    <property type="project" value="UniProtKB-EC"/>
</dbReference>
<dbReference type="EC" id="2.4.1.16" evidence="2"/>
<keyword evidence="9 14" id="KW-0472">Membrane</keyword>
<feature type="compositionally biased region" description="Polar residues" evidence="13">
    <location>
        <begin position="1"/>
        <end position="13"/>
    </location>
</feature>
<feature type="transmembrane region" description="Helical" evidence="14">
    <location>
        <begin position="138"/>
        <end position="158"/>
    </location>
</feature>
<evidence type="ECO:0000259" key="15">
    <source>
        <dbReference type="PROSITE" id="PS50105"/>
    </source>
</evidence>
<evidence type="ECO:0000256" key="13">
    <source>
        <dbReference type="SAM" id="MobiDB-lite"/>
    </source>
</evidence>
<feature type="transmembrane region" description="Helical" evidence="14">
    <location>
        <begin position="1404"/>
        <end position="1424"/>
    </location>
</feature>
<feature type="transmembrane region" description="Helical" evidence="14">
    <location>
        <begin position="387"/>
        <end position="407"/>
    </location>
</feature>
<evidence type="ECO:0000256" key="5">
    <source>
        <dbReference type="ARBA" id="ARBA00022679"/>
    </source>
</evidence>
<dbReference type="InterPro" id="IPR001660">
    <property type="entry name" value="SAM"/>
</dbReference>
<dbReference type="PROSITE" id="PS50105">
    <property type="entry name" value="SAM_DOMAIN"/>
    <property type="match status" value="2"/>
</dbReference>
<feature type="transmembrane region" description="Helical" evidence="14">
    <location>
        <begin position="240"/>
        <end position="260"/>
    </location>
</feature>
<evidence type="ECO:0000256" key="6">
    <source>
        <dbReference type="ARBA" id="ARBA00022692"/>
    </source>
</evidence>
<evidence type="ECO:0000256" key="9">
    <source>
        <dbReference type="ARBA" id="ARBA00023136"/>
    </source>
</evidence>
<feature type="transmembrane region" description="Helical" evidence="14">
    <location>
        <begin position="266"/>
        <end position="287"/>
    </location>
</feature>
<dbReference type="CDD" id="cd04190">
    <property type="entry name" value="Chitin_synth_C"/>
    <property type="match status" value="1"/>
</dbReference>
<dbReference type="SMART" id="SM00454">
    <property type="entry name" value="SAM"/>
    <property type="match status" value="2"/>
</dbReference>
<evidence type="ECO:0000256" key="2">
    <source>
        <dbReference type="ARBA" id="ARBA00012543"/>
    </source>
</evidence>
<evidence type="ECO:0000256" key="14">
    <source>
        <dbReference type="SAM" id="Phobius"/>
    </source>
</evidence>
<keyword evidence="3" id="KW-1003">Cell membrane</keyword>
<dbReference type="Pfam" id="PF03142">
    <property type="entry name" value="Chitin_synth_2"/>
    <property type="match status" value="1"/>
</dbReference>
<reference evidence="16 17" key="1">
    <citation type="journal article" date="2021" name="Elife">
        <title>Chloroplast acquisition without the gene transfer in kleptoplastic sea slugs, Plakobranchus ocellatus.</title>
        <authorList>
            <person name="Maeda T."/>
            <person name="Takahashi S."/>
            <person name="Yoshida T."/>
            <person name="Shimamura S."/>
            <person name="Takaki Y."/>
            <person name="Nagai Y."/>
            <person name="Toyoda A."/>
            <person name="Suzuki Y."/>
            <person name="Arimoto A."/>
            <person name="Ishii H."/>
            <person name="Satoh N."/>
            <person name="Nishiyama T."/>
            <person name="Hasebe M."/>
            <person name="Maruyama T."/>
            <person name="Minagawa J."/>
            <person name="Obokata J."/>
            <person name="Shigenobu S."/>
        </authorList>
    </citation>
    <scope>NUCLEOTIDE SEQUENCE [LARGE SCALE GENOMIC DNA]</scope>
</reference>
<feature type="region of interest" description="Disordered" evidence="13">
    <location>
        <begin position="998"/>
        <end position="1017"/>
    </location>
</feature>
<feature type="region of interest" description="Disordered" evidence="13">
    <location>
        <begin position="1154"/>
        <end position="1175"/>
    </location>
</feature>